<feature type="active site" evidence="2">
    <location>
        <position position="255"/>
    </location>
</feature>
<dbReference type="InterPro" id="IPR033121">
    <property type="entry name" value="PEPTIDASE_A1"/>
</dbReference>
<evidence type="ECO:0000313" key="6">
    <source>
        <dbReference type="Proteomes" id="UP001218218"/>
    </source>
</evidence>
<dbReference type="Gene3D" id="2.40.70.10">
    <property type="entry name" value="Acid Proteases"/>
    <property type="match status" value="2"/>
</dbReference>
<dbReference type="InterPro" id="IPR021109">
    <property type="entry name" value="Peptidase_aspartic_dom_sf"/>
</dbReference>
<feature type="domain" description="Peptidase A1" evidence="4">
    <location>
        <begin position="56"/>
        <end position="354"/>
    </location>
</feature>
<dbReference type="Proteomes" id="UP001218218">
    <property type="component" value="Unassembled WGS sequence"/>
</dbReference>
<feature type="signal peptide" evidence="3">
    <location>
        <begin position="1"/>
        <end position="23"/>
    </location>
</feature>
<feature type="active site" evidence="2">
    <location>
        <position position="74"/>
    </location>
</feature>
<dbReference type="PANTHER" id="PTHR47966:SF57">
    <property type="entry name" value="PEPTIDASE A1 DOMAIN-CONTAINING PROTEIN"/>
    <property type="match status" value="1"/>
</dbReference>
<dbReference type="EMBL" id="JARIHO010000052">
    <property type="protein sequence ID" value="KAJ7320952.1"/>
    <property type="molecule type" value="Genomic_DNA"/>
</dbReference>
<feature type="chain" id="PRO_5042202570" evidence="3">
    <location>
        <begin position="24"/>
        <end position="377"/>
    </location>
</feature>
<protein>
    <submittedName>
        <fullName evidence="5">Aspartic peptidase A1</fullName>
    </submittedName>
</protein>
<accession>A0AAD6ZFU9</accession>
<proteinExistence type="inferred from homology"/>
<dbReference type="PROSITE" id="PS51767">
    <property type="entry name" value="PEPTIDASE_A1"/>
    <property type="match status" value="1"/>
</dbReference>
<reference evidence="5" key="1">
    <citation type="submission" date="2023-03" db="EMBL/GenBank/DDBJ databases">
        <title>Massive genome expansion in bonnet fungi (Mycena s.s.) driven by repeated elements and novel gene families across ecological guilds.</title>
        <authorList>
            <consortium name="Lawrence Berkeley National Laboratory"/>
            <person name="Harder C.B."/>
            <person name="Miyauchi S."/>
            <person name="Viragh M."/>
            <person name="Kuo A."/>
            <person name="Thoen E."/>
            <person name="Andreopoulos B."/>
            <person name="Lu D."/>
            <person name="Skrede I."/>
            <person name="Drula E."/>
            <person name="Henrissat B."/>
            <person name="Morin E."/>
            <person name="Kohler A."/>
            <person name="Barry K."/>
            <person name="LaButti K."/>
            <person name="Morin E."/>
            <person name="Salamov A."/>
            <person name="Lipzen A."/>
            <person name="Mereny Z."/>
            <person name="Hegedus B."/>
            <person name="Baldrian P."/>
            <person name="Stursova M."/>
            <person name="Weitz H."/>
            <person name="Taylor A."/>
            <person name="Grigoriev I.V."/>
            <person name="Nagy L.G."/>
            <person name="Martin F."/>
            <person name="Kauserud H."/>
        </authorList>
    </citation>
    <scope>NUCLEOTIDE SEQUENCE</scope>
    <source>
        <strain evidence="5">CBHHK002</strain>
    </source>
</reference>
<organism evidence="5 6">
    <name type="scientific">Mycena albidolilacea</name>
    <dbReference type="NCBI Taxonomy" id="1033008"/>
    <lineage>
        <taxon>Eukaryota</taxon>
        <taxon>Fungi</taxon>
        <taxon>Dikarya</taxon>
        <taxon>Basidiomycota</taxon>
        <taxon>Agaricomycotina</taxon>
        <taxon>Agaricomycetes</taxon>
        <taxon>Agaricomycetidae</taxon>
        <taxon>Agaricales</taxon>
        <taxon>Marasmiineae</taxon>
        <taxon>Mycenaceae</taxon>
        <taxon>Mycena</taxon>
    </lineage>
</organism>
<keyword evidence="3" id="KW-0732">Signal</keyword>
<name>A0AAD6ZFU9_9AGAR</name>
<keyword evidence="6" id="KW-1185">Reference proteome</keyword>
<evidence type="ECO:0000256" key="3">
    <source>
        <dbReference type="SAM" id="SignalP"/>
    </source>
</evidence>
<sequence>MITRAFTATLILLFAALVSDVQTRFISSSPYPARSSEKNRRASSDDLELSTSDGWYYTDVGIGSLAQTLKMVLDTGSGDIWVGGVPCSDPCPSSLYNPSASSTAVNISTTLVKIAENGESVSGYRSSERMHLGQYFISNSKFLLSETIDPALVPTACSGSLGIAFVVMLGGRGGEIAAPEFGLWLTRAPAAQHTTESPGGTLTIGGTNSLLYSGQIEFLDLTGAASTYWMLSISGITVQGKAINIVQNTTLAAFDTSFRFISGPADVMQAIWATVPACTTDVNVTVSFGGRSWPISAADINLGPANNSNKACIGAIRPYVDADRPSSDWVFGTPFLRNMYSVFRSNSPASIGFAELSSIAGGSVHMIYQKTLIRDVW</sequence>
<comment type="similarity">
    <text evidence="1">Belongs to the peptidase A1 family.</text>
</comment>
<gene>
    <name evidence="5" type="ORF">DFH08DRAFT_941998</name>
</gene>
<dbReference type="SUPFAM" id="SSF50630">
    <property type="entry name" value="Acid proteases"/>
    <property type="match status" value="1"/>
</dbReference>
<dbReference type="GO" id="GO:0004190">
    <property type="term" value="F:aspartic-type endopeptidase activity"/>
    <property type="evidence" value="ECO:0007669"/>
    <property type="project" value="InterPro"/>
</dbReference>
<dbReference type="GO" id="GO:0006508">
    <property type="term" value="P:proteolysis"/>
    <property type="evidence" value="ECO:0007669"/>
    <property type="project" value="InterPro"/>
</dbReference>
<evidence type="ECO:0000256" key="1">
    <source>
        <dbReference type="ARBA" id="ARBA00007447"/>
    </source>
</evidence>
<dbReference type="CDD" id="cd05471">
    <property type="entry name" value="pepsin_like"/>
    <property type="match status" value="1"/>
</dbReference>
<dbReference type="Pfam" id="PF00026">
    <property type="entry name" value="Asp"/>
    <property type="match status" value="1"/>
</dbReference>
<dbReference type="PANTHER" id="PTHR47966">
    <property type="entry name" value="BETA-SITE APP-CLEAVING ENZYME, ISOFORM A-RELATED"/>
    <property type="match status" value="1"/>
</dbReference>
<dbReference type="InterPro" id="IPR001461">
    <property type="entry name" value="Aspartic_peptidase_A1"/>
</dbReference>
<comment type="caution">
    <text evidence="5">The sequence shown here is derived from an EMBL/GenBank/DDBJ whole genome shotgun (WGS) entry which is preliminary data.</text>
</comment>
<dbReference type="InterPro" id="IPR034164">
    <property type="entry name" value="Pepsin-like_dom"/>
</dbReference>
<dbReference type="PRINTS" id="PR00792">
    <property type="entry name" value="PEPSIN"/>
</dbReference>
<evidence type="ECO:0000256" key="2">
    <source>
        <dbReference type="PIRSR" id="PIRSR601461-1"/>
    </source>
</evidence>
<dbReference type="AlphaFoldDB" id="A0AAD6ZFU9"/>
<evidence type="ECO:0000259" key="4">
    <source>
        <dbReference type="PROSITE" id="PS51767"/>
    </source>
</evidence>
<evidence type="ECO:0000313" key="5">
    <source>
        <dbReference type="EMBL" id="KAJ7320952.1"/>
    </source>
</evidence>